<accession>A0A2M4DK08</accession>
<name>A0A2M4DK08_ANODA</name>
<protein>
    <submittedName>
        <fullName evidence="1">Putative secreted protein</fullName>
    </submittedName>
</protein>
<organism evidence="1">
    <name type="scientific">Anopheles darlingi</name>
    <name type="common">Mosquito</name>
    <dbReference type="NCBI Taxonomy" id="43151"/>
    <lineage>
        <taxon>Eukaryota</taxon>
        <taxon>Metazoa</taxon>
        <taxon>Ecdysozoa</taxon>
        <taxon>Arthropoda</taxon>
        <taxon>Hexapoda</taxon>
        <taxon>Insecta</taxon>
        <taxon>Pterygota</taxon>
        <taxon>Neoptera</taxon>
        <taxon>Endopterygota</taxon>
        <taxon>Diptera</taxon>
        <taxon>Nematocera</taxon>
        <taxon>Culicoidea</taxon>
        <taxon>Culicidae</taxon>
        <taxon>Anophelinae</taxon>
        <taxon>Anopheles</taxon>
    </lineage>
</organism>
<evidence type="ECO:0000313" key="1">
    <source>
        <dbReference type="EMBL" id="MBW77890.1"/>
    </source>
</evidence>
<sequence>MGLPRLRRRRLRRRSPHRVCVCCSAARICFAAKDYRHKANNYPPSPYGCWLVASSRLRMLSPGWQKDKTLNAHSLSAKRHNTSFVASYNECVVKQRSKWRFVGPNNRRKCFCRRPMVS</sequence>
<reference evidence="1" key="1">
    <citation type="submission" date="2018-01" db="EMBL/GenBank/DDBJ databases">
        <title>An insight into the sialome of Amazonian anophelines.</title>
        <authorList>
            <person name="Ribeiro J.M."/>
            <person name="Scarpassa V."/>
            <person name="Calvo E."/>
        </authorList>
    </citation>
    <scope>NUCLEOTIDE SEQUENCE</scope>
</reference>
<dbReference type="AlphaFoldDB" id="A0A2M4DK08"/>
<dbReference type="EMBL" id="GGFL01013712">
    <property type="protein sequence ID" value="MBW77890.1"/>
    <property type="molecule type" value="Transcribed_RNA"/>
</dbReference>
<proteinExistence type="predicted"/>